<evidence type="ECO:0000256" key="7">
    <source>
        <dbReference type="ARBA" id="ARBA00040390"/>
    </source>
</evidence>
<keyword evidence="5" id="KW-0648">Protein biosynthesis</keyword>
<dbReference type="InterPro" id="IPR036322">
    <property type="entry name" value="WD40_repeat_dom_sf"/>
</dbReference>
<dbReference type="PANTHER" id="PTHR19877:SF1">
    <property type="entry name" value="EUKARYOTIC TRANSLATION INITIATION FACTOR 3 SUBUNIT I"/>
    <property type="match status" value="1"/>
</dbReference>
<evidence type="ECO:0000256" key="5">
    <source>
        <dbReference type="ARBA" id="ARBA00022917"/>
    </source>
</evidence>
<protein>
    <recommendedName>
        <fullName evidence="7">Serine-threonine kinase receptor-associated protein</fullName>
    </recommendedName>
</protein>
<dbReference type="SUPFAM" id="SSF50978">
    <property type="entry name" value="WD40 repeat-like"/>
    <property type="match status" value="1"/>
</dbReference>
<dbReference type="GO" id="GO:0071541">
    <property type="term" value="C:eukaryotic translation initiation factor 3 complex, eIF3m"/>
    <property type="evidence" value="ECO:0007669"/>
    <property type="project" value="TreeGrafter"/>
</dbReference>
<dbReference type="PANTHER" id="PTHR19877">
    <property type="entry name" value="EUKARYOTIC TRANSLATION INITIATION FACTOR 3 SUBUNIT I"/>
    <property type="match status" value="1"/>
</dbReference>
<dbReference type="InterPro" id="IPR001680">
    <property type="entry name" value="WD40_rpt"/>
</dbReference>
<dbReference type="InterPro" id="IPR027525">
    <property type="entry name" value="eIF3i"/>
</dbReference>
<feature type="repeat" description="WD" evidence="8">
    <location>
        <begin position="8"/>
        <end position="49"/>
    </location>
</feature>
<keyword evidence="4" id="KW-0677">Repeat</keyword>
<dbReference type="Pfam" id="PF24805">
    <property type="entry name" value="EIF3I"/>
    <property type="match status" value="1"/>
</dbReference>
<dbReference type="EMBL" id="KC534746">
    <property type="protein sequence ID" value="AGG11515.1"/>
    <property type="molecule type" value="Genomic_DNA"/>
</dbReference>
<evidence type="ECO:0000256" key="4">
    <source>
        <dbReference type="ARBA" id="ARBA00022737"/>
    </source>
</evidence>
<comment type="similarity">
    <text evidence="6">Belongs to the WD repeat STRAP family.</text>
</comment>
<dbReference type="InterPro" id="IPR015943">
    <property type="entry name" value="WD40/YVTN_repeat-like_dom_sf"/>
</dbReference>
<dbReference type="Gene3D" id="2.130.10.10">
    <property type="entry name" value="YVTN repeat-like/Quinoprotein amine dehydrogenase"/>
    <property type="match status" value="1"/>
</dbReference>
<keyword evidence="1" id="KW-0963">Cytoplasm</keyword>
<evidence type="ECO:0000313" key="9">
    <source>
        <dbReference type="EMBL" id="AGG11515.1"/>
    </source>
</evidence>
<evidence type="ECO:0000256" key="6">
    <source>
        <dbReference type="ARBA" id="ARBA00038394"/>
    </source>
</evidence>
<accession>U3LNB9</accession>
<feature type="non-terminal residue" evidence="9">
    <location>
        <position position="347"/>
    </location>
</feature>
<evidence type="ECO:0000256" key="1">
    <source>
        <dbReference type="ARBA" id="ARBA00022490"/>
    </source>
</evidence>
<dbReference type="AlphaFoldDB" id="U3LNB9"/>
<dbReference type="VEuPathDB" id="TriTrypDB:PCON_0041550"/>
<proteinExistence type="inferred from homology"/>
<dbReference type="SMART" id="SM00320">
    <property type="entry name" value="WD40"/>
    <property type="match status" value="6"/>
</dbReference>
<dbReference type="GO" id="GO:0002183">
    <property type="term" value="P:cytoplasmic translational initiation"/>
    <property type="evidence" value="ECO:0007669"/>
    <property type="project" value="TreeGrafter"/>
</dbReference>
<dbReference type="PROSITE" id="PS50082">
    <property type="entry name" value="WD_REPEATS_2"/>
    <property type="match status" value="1"/>
</dbReference>
<dbReference type="CDD" id="cd00200">
    <property type="entry name" value="WD40"/>
    <property type="match status" value="1"/>
</dbReference>
<evidence type="ECO:0000256" key="3">
    <source>
        <dbReference type="ARBA" id="ARBA00022574"/>
    </source>
</evidence>
<sequence>MNLQGIALHGHMKPVTMIKFTREGDLLFSVAKEPNISVWNTKNGERLGTYTGHSAIAACDVNNNSTLLATAGMDFRARLWCVESGNYLTEISLDTPAKAIEFAHDDGRLLVSTTKKMGFKSTIQLYNLPISIPKTGYLFEEIRTEFTPCATFECEDDDITFATWGPTNDRIYYSTNDGSVSILDVETMRTIRTQKVHDDIVNRIHFDSNYLTLISASEDRTARLLDSRDCTMIQTYESDVPVNDAAISPCGDHIILGGGMDAQDVTTQGGQSTFEVKFYHKVHERPLGQVRCHFGTINTVAFYPNGRGFASGAFDGLVKLHTFDDNYNSAPGSKPLWEPNTSISNEE</sequence>
<dbReference type="HAMAP" id="MF_03008">
    <property type="entry name" value="eIF3i"/>
    <property type="match status" value="1"/>
</dbReference>
<evidence type="ECO:0000256" key="2">
    <source>
        <dbReference type="ARBA" id="ARBA00022540"/>
    </source>
</evidence>
<dbReference type="PROSITE" id="PS50294">
    <property type="entry name" value="WD_REPEATS_REGION"/>
    <property type="match status" value="1"/>
</dbReference>
<name>U3LNB9_9TRYP</name>
<evidence type="ECO:0000256" key="8">
    <source>
        <dbReference type="PROSITE-ProRule" id="PRU00221"/>
    </source>
</evidence>
<dbReference type="GO" id="GO:0003723">
    <property type="term" value="F:RNA binding"/>
    <property type="evidence" value="ECO:0007669"/>
    <property type="project" value="TreeGrafter"/>
</dbReference>
<dbReference type="GO" id="GO:0003743">
    <property type="term" value="F:translation initiation factor activity"/>
    <property type="evidence" value="ECO:0007669"/>
    <property type="project" value="UniProtKB-KW"/>
</dbReference>
<organism evidence="9">
    <name type="scientific">Paratrypanosoma confusum</name>
    <dbReference type="NCBI Taxonomy" id="1470209"/>
    <lineage>
        <taxon>Eukaryota</taxon>
        <taxon>Discoba</taxon>
        <taxon>Euglenozoa</taxon>
        <taxon>Kinetoplastea</taxon>
        <taxon>Metakinetoplastina</taxon>
        <taxon>Trypanosomatida</taxon>
        <taxon>Trypanosomatidae</taxon>
        <taxon>Paratrypanosoma</taxon>
    </lineage>
</organism>
<reference evidence="9" key="1">
    <citation type="journal article" date="2013" name="Curr. Biol.">
        <title>Paratrypanosoma is a novel early-branching trypanosomatid.</title>
        <authorList>
            <person name="Flegontov P."/>
            <person name="Votypka J."/>
            <person name="Skalicky T."/>
            <person name="Logacheva M.D."/>
            <person name="Penin A.A."/>
            <person name="Tanifuji G."/>
            <person name="Onodera N.T."/>
            <person name="Kondrashov A.S."/>
            <person name="Volf P."/>
            <person name="Archibald J.M."/>
            <person name="Lukes J."/>
        </authorList>
    </citation>
    <scope>NUCLEOTIDE SEQUENCE</scope>
    <source>
        <strain evidence="9">CUL13</strain>
    </source>
</reference>
<keyword evidence="3 8" id="KW-0853">WD repeat</keyword>
<keyword evidence="2" id="KW-0396">Initiation factor</keyword>